<evidence type="ECO:0000313" key="2">
    <source>
        <dbReference type="Proteomes" id="UP000019141"/>
    </source>
</evidence>
<accession>W4L4E2</accession>
<proteinExistence type="predicted"/>
<evidence type="ECO:0000313" key="1">
    <source>
        <dbReference type="EMBL" id="ETW92917.1"/>
    </source>
</evidence>
<name>W4L4E2_ENTF1</name>
<gene>
    <name evidence="1" type="ORF">ETSY1_41555</name>
</gene>
<evidence type="ECO:0008006" key="3">
    <source>
        <dbReference type="Google" id="ProtNLM"/>
    </source>
</evidence>
<sequence length="108" mass="11725">MKKLRLLSQAQVFETMGMTETAAPLWLSAATHEEHLAPLMEQAGRTAEAALHRVSAASCYAKTGRWGQAINLCRAALAGPLPNHTRQEVEALAQQYLAKLDQDIASVV</sequence>
<keyword evidence="2" id="KW-1185">Reference proteome</keyword>
<comment type="caution">
    <text evidence="1">The sequence shown here is derived from an EMBL/GenBank/DDBJ whole genome shotgun (WGS) entry which is preliminary data.</text>
</comment>
<dbReference type="EMBL" id="AZHW01001345">
    <property type="protein sequence ID" value="ETW92917.1"/>
    <property type="molecule type" value="Genomic_DNA"/>
</dbReference>
<dbReference type="HOGENOM" id="CLU_2192204_0_0_7"/>
<dbReference type="PATRIC" id="fig|1429438.4.peg.7778"/>
<protein>
    <recommendedName>
        <fullName evidence="3">Bacterial transcriptional activator domain-containing protein</fullName>
    </recommendedName>
</protein>
<dbReference type="Proteomes" id="UP000019141">
    <property type="component" value="Unassembled WGS sequence"/>
</dbReference>
<dbReference type="AlphaFoldDB" id="W4L4E2"/>
<reference evidence="1 2" key="1">
    <citation type="journal article" date="2014" name="Nature">
        <title>An environmental bacterial taxon with a large and distinct metabolic repertoire.</title>
        <authorList>
            <person name="Wilson M.C."/>
            <person name="Mori T."/>
            <person name="Ruckert C."/>
            <person name="Uria A.R."/>
            <person name="Helf M.J."/>
            <person name="Takada K."/>
            <person name="Gernert C."/>
            <person name="Steffens U.A."/>
            <person name="Heycke N."/>
            <person name="Schmitt S."/>
            <person name="Rinke C."/>
            <person name="Helfrich E.J."/>
            <person name="Brachmann A.O."/>
            <person name="Gurgui C."/>
            <person name="Wakimoto T."/>
            <person name="Kracht M."/>
            <person name="Crusemann M."/>
            <person name="Hentschel U."/>
            <person name="Abe I."/>
            <person name="Matsunaga S."/>
            <person name="Kalinowski J."/>
            <person name="Takeyama H."/>
            <person name="Piel J."/>
        </authorList>
    </citation>
    <scope>NUCLEOTIDE SEQUENCE [LARGE SCALE GENOMIC DNA]</scope>
    <source>
        <strain evidence="2">TSY1</strain>
    </source>
</reference>
<organism evidence="1 2">
    <name type="scientific">Entotheonella factor</name>
    <dbReference type="NCBI Taxonomy" id="1429438"/>
    <lineage>
        <taxon>Bacteria</taxon>
        <taxon>Pseudomonadati</taxon>
        <taxon>Nitrospinota/Tectimicrobiota group</taxon>
        <taxon>Candidatus Tectimicrobiota</taxon>
        <taxon>Candidatus Entotheonellia</taxon>
        <taxon>Candidatus Entotheonellales</taxon>
        <taxon>Candidatus Entotheonellaceae</taxon>
        <taxon>Candidatus Entotheonella</taxon>
    </lineage>
</organism>